<dbReference type="InterPro" id="IPR006311">
    <property type="entry name" value="TAT_signal"/>
</dbReference>
<dbReference type="EMBL" id="JAYXHS010000002">
    <property type="protein sequence ID" value="MEC5386039.1"/>
    <property type="molecule type" value="Genomic_DNA"/>
</dbReference>
<dbReference type="Proteomes" id="UP001331561">
    <property type="component" value="Unassembled WGS sequence"/>
</dbReference>
<evidence type="ECO:0000313" key="3">
    <source>
        <dbReference type="Proteomes" id="UP001331561"/>
    </source>
</evidence>
<sequence>MHRHSKVRRDFLTFSAAGAAVLLAPRMAFATVASDRRFVFIIQRGAADGLHLVPPVGDPDYVRQRQALAVEASIVTRLDDTFGLHPSLVEAAKMYRSGEALFVHAVSSRYRDRSHFDGQNVIETGGSGPYQVKDGWLNRLAGLMPAGKPLPMSFAPTVPIALRGAVEVSSYATSKLPEPGDELLARVSMLYRDDAQLHGLWSAAMQVRGMAGEARAGQDPASLGKLAASFLVRPDGPRIAMLETVGWDTHNQQAGRLDRLLRGFDGMLAGLRDGLGEQWQNTTVLVATEFGRTVAVNGTGGTDHGTGSAAMLFGGAVKGGRVLADWPGLAQASLFENRDLRPTASLESLIATAAAETFRLDPERVARALIEGGSSGRTWSGLVRA</sequence>
<name>A0ABU6K376_9RHOO</name>
<dbReference type="PANTHER" id="PTHR43737:SF1">
    <property type="entry name" value="DUF1501 DOMAIN-CONTAINING PROTEIN"/>
    <property type="match status" value="1"/>
</dbReference>
<dbReference type="PROSITE" id="PS51318">
    <property type="entry name" value="TAT"/>
    <property type="match status" value="1"/>
</dbReference>
<dbReference type="PANTHER" id="PTHR43737">
    <property type="entry name" value="BLL7424 PROTEIN"/>
    <property type="match status" value="1"/>
</dbReference>
<reference evidence="2 3" key="1">
    <citation type="submission" date="2024-01" db="EMBL/GenBank/DDBJ databases">
        <title>Uliginosibacterium soil sp. nov.</title>
        <authorList>
            <person name="Lv Y."/>
        </authorList>
    </citation>
    <scope>NUCLEOTIDE SEQUENCE [LARGE SCALE GENOMIC DNA]</scope>
    <source>
        <strain evidence="2 3">H3</strain>
    </source>
</reference>
<accession>A0ABU6K376</accession>
<comment type="caution">
    <text evidence="2">The sequence shown here is derived from an EMBL/GenBank/DDBJ whole genome shotgun (WGS) entry which is preliminary data.</text>
</comment>
<evidence type="ECO:0000313" key="2">
    <source>
        <dbReference type="EMBL" id="MEC5386039.1"/>
    </source>
</evidence>
<feature type="signal peptide" evidence="1">
    <location>
        <begin position="1"/>
        <end position="30"/>
    </location>
</feature>
<proteinExistence type="predicted"/>
<evidence type="ECO:0000256" key="1">
    <source>
        <dbReference type="SAM" id="SignalP"/>
    </source>
</evidence>
<keyword evidence="1" id="KW-0732">Signal</keyword>
<feature type="chain" id="PRO_5046630345" evidence="1">
    <location>
        <begin position="31"/>
        <end position="385"/>
    </location>
</feature>
<dbReference type="InterPro" id="IPR010869">
    <property type="entry name" value="DUF1501"/>
</dbReference>
<dbReference type="RefSeq" id="WP_327599019.1">
    <property type="nucleotide sequence ID" value="NZ_JAYXHS010000002.1"/>
</dbReference>
<gene>
    <name evidence="2" type="ORF">VVD49_09900</name>
</gene>
<keyword evidence="3" id="KW-1185">Reference proteome</keyword>
<organism evidence="2 3">
    <name type="scientific">Uliginosibacterium silvisoli</name>
    <dbReference type="NCBI Taxonomy" id="3114758"/>
    <lineage>
        <taxon>Bacteria</taxon>
        <taxon>Pseudomonadati</taxon>
        <taxon>Pseudomonadota</taxon>
        <taxon>Betaproteobacteria</taxon>
        <taxon>Rhodocyclales</taxon>
        <taxon>Zoogloeaceae</taxon>
        <taxon>Uliginosibacterium</taxon>
    </lineage>
</organism>
<protein>
    <submittedName>
        <fullName evidence="2">DUF1501 domain-containing protein</fullName>
    </submittedName>
</protein>
<dbReference type="Pfam" id="PF07394">
    <property type="entry name" value="DUF1501"/>
    <property type="match status" value="1"/>
</dbReference>